<dbReference type="PROSITE" id="PS00108">
    <property type="entry name" value="PROTEIN_KINASE_ST"/>
    <property type="match status" value="1"/>
</dbReference>
<dbReference type="Gene3D" id="1.10.220.20">
    <property type="match status" value="1"/>
</dbReference>
<dbReference type="Pfam" id="PF12796">
    <property type="entry name" value="Ank_2"/>
    <property type="match status" value="1"/>
</dbReference>
<dbReference type="PROSITE" id="PS00107">
    <property type="entry name" value="PROTEIN_KINASE_ATP"/>
    <property type="match status" value="1"/>
</dbReference>
<sequence length="1679" mass="177772">MRSARGRCFHRSVGGSWTNGGAAVSMGNLSACGGPAHSCAGARFTPRGEPGRFGSDEDTLDVAPAGTVFKETLQGIGAPDRDALLFAGTANAVAVRWLLERGACLDACDASGTTLLHAACRSGSSILVQDLVRLRALLDVPDAAGWTPLHVAAVMGRRDVAVLLLRRRASPASRTRHGESASDLSRDPFMRELLDEHAEHPSGSAPSLRPPPRPFLADMPVSDTPGFQSHDLETCEPFFVPRESLFSNEACRKELARVALEVFDRSPGHGLALLVACGVVPDKPMEVAELLRMSGVNRQRLGEFLGEEYSLSQTLRLAFVHGVRLEGTGVIGALAEVFGALHPPEDLLCLSRIVTAVALLWWRAHGGAALAGRHAQAGLGDEEGLDWRALDSDFGGAEEELAGAELFEQLRSRAALCQLMFSAVMLCRAQRPVPLSTWLRLNAGIEADGGNVPVRVLRGLHRRVTSGPPRPAAACRSAPGRRTARRRCRGGRRGGRPRLGRDPPRRLPARPALRRPAVAARGGHARSHTTRAAGPGPGHGPGQGGPALAQGAPLGASCRLAGSVVPESAETAADGSAPLAGGSQERAEPVWLSLRLPWLLLLAPSPGAAPYALVRLSGAALLQAEPGPLRLLLGGAPDATRGQLFGRAWRQPTAAAAEEGRGAGDAGRGTRAASPPRLPLPVCLLLADGCFQPLAARWLELQFDTSGAFECPVADRSGLHSSGTGRVAARGSALEGGWRQQPVGHRGGSRISLHRDARRTRIGHPRQHGMLPCAALLRELHAEVADGFLPPWARHLMTELPPGPVGSADHGHTFIAAGLLVERFPFIMLLGFLFTGLLFIMLVGLLSMSFPFVMVVVYLVLFILLVRLLLVGIQSMLGVLTVGFLLKGLQFIMLVGVMLSGCELFLRADDGEYDVNEGDGNVDLAILRRSRSVRPAQKNAVGGLGVSPPGLMAPAPVLVPALAASGVAWSPPDFADHVAAPNGTAPLLVGGRSMTSTQDVAAGGHKLDSAMSVLTSLLVDLEEELWEQGAVGGAAGGAGARLGPKPKPVVAAEVPSPEVSARADKLDNALSNLTRHLAELERHLRGGQSPRGSSVALGTPASAAPAPALEGASGRSPVAPGAVADVPQKQREAGSPAAPELDAAQAKVCSLWAGGAQPQPQGQGQGKFARWMQEMAPAPTSGGETSPQLGQPSAQKQPPWGQPAVQPAPQQVAWQPQQLRPWQLQQQQQPEQRAPWSAVPVSPVTPVSLETAPALPAPVPIQAAPVAHIVRMPGAISPPAPQAKPLRANFDDMGCVDSKASQCVESYGIEKSATVVSKGNPFAPANSGSSTQSTRASSKQSDSTISVSSLASPRSRDRVLGKFAFADGDKVLLGEGTSSVCYLGSNIETGDAVAIKVYKPSRRGSTMLAKFKRQVSVLQELQRPLEKPAEEALWCEELASTNPADLFLKLLDFSKDADGEPAPDHVDGRMYIVTELAQCTLKDWLKLRNQRNSPLPAESVRKIAREVVLSVAWLHAKGFVHLDIKPENIMMCGGRWKLIDMDGCVRAGSIIKMADNSVSFSPCYCAPEFARLVLKGGSMRVKPSMDAWSVGMTIAELVNLCPLLRLQYQQISEGQSPHAGSVSFLKWLGGVQRAPLPKRAAWSEESRFKSLLCTWMLVPTPERRKTLAQSLDAPYFQTD</sequence>
<dbReference type="CDD" id="cd00180">
    <property type="entry name" value="PKc"/>
    <property type="match status" value="1"/>
</dbReference>
<dbReference type="PROSITE" id="PS50088">
    <property type="entry name" value="ANK_REPEAT"/>
    <property type="match status" value="2"/>
</dbReference>
<feature type="compositionally biased region" description="Low complexity" evidence="5">
    <location>
        <begin position="509"/>
        <end position="522"/>
    </location>
</feature>
<evidence type="ECO:0000313" key="10">
    <source>
        <dbReference type="Proteomes" id="UP001189429"/>
    </source>
</evidence>
<feature type="compositionally biased region" description="Low complexity" evidence="5">
    <location>
        <begin position="1327"/>
        <end position="1341"/>
    </location>
</feature>
<evidence type="ECO:0000256" key="6">
    <source>
        <dbReference type="SAM" id="Phobius"/>
    </source>
</evidence>
<feature type="domain" description="Protein kinase" evidence="7">
    <location>
        <begin position="1367"/>
        <end position="1676"/>
    </location>
</feature>
<feature type="compositionally biased region" description="Polar residues" evidence="5">
    <location>
        <begin position="1342"/>
        <end position="1351"/>
    </location>
</feature>
<dbReference type="Pfam" id="PF00069">
    <property type="entry name" value="Pkinase"/>
    <property type="match status" value="1"/>
</dbReference>
<feature type="compositionally biased region" description="Basic residues" evidence="5">
    <location>
        <begin position="482"/>
        <end position="498"/>
    </location>
</feature>
<gene>
    <name evidence="9" type="ORF">PCOR1329_LOCUS61432</name>
</gene>
<evidence type="ECO:0000259" key="7">
    <source>
        <dbReference type="PROSITE" id="PS50011"/>
    </source>
</evidence>
<dbReference type="SMART" id="SM00220">
    <property type="entry name" value="S_TKc"/>
    <property type="match status" value="1"/>
</dbReference>
<evidence type="ECO:0000256" key="1">
    <source>
        <dbReference type="ARBA" id="ARBA00022741"/>
    </source>
</evidence>
<evidence type="ECO:0000256" key="2">
    <source>
        <dbReference type="ARBA" id="ARBA00022840"/>
    </source>
</evidence>
<reference evidence="9" key="1">
    <citation type="submission" date="2023-10" db="EMBL/GenBank/DDBJ databases">
        <authorList>
            <person name="Chen Y."/>
            <person name="Shah S."/>
            <person name="Dougan E. K."/>
            <person name="Thang M."/>
            <person name="Chan C."/>
        </authorList>
    </citation>
    <scope>NUCLEOTIDE SEQUENCE [LARGE SCALE GENOMIC DNA]</scope>
</reference>
<feature type="compositionally biased region" description="Low complexity" evidence="5">
    <location>
        <begin position="472"/>
        <end position="481"/>
    </location>
</feature>
<feature type="transmembrane region" description="Helical" evidence="6">
    <location>
        <begin position="826"/>
        <end position="846"/>
    </location>
</feature>
<dbReference type="InterPro" id="IPR002110">
    <property type="entry name" value="Ankyrin_rpt"/>
</dbReference>
<evidence type="ECO:0000259" key="8">
    <source>
        <dbReference type="PROSITE" id="PS50190"/>
    </source>
</evidence>
<feature type="domain" description="SEC7" evidence="8">
    <location>
        <begin position="245"/>
        <end position="467"/>
    </location>
</feature>
<feature type="compositionally biased region" description="Gly residues" evidence="5">
    <location>
        <begin position="535"/>
        <end position="545"/>
    </location>
</feature>
<feature type="region of interest" description="Disordered" evidence="5">
    <location>
        <begin position="1320"/>
        <end position="1351"/>
    </location>
</feature>
<dbReference type="Pfam" id="PF01369">
    <property type="entry name" value="Sec7"/>
    <property type="match status" value="1"/>
</dbReference>
<evidence type="ECO:0008006" key="11">
    <source>
        <dbReference type="Google" id="ProtNLM"/>
    </source>
</evidence>
<feature type="compositionally biased region" description="Low complexity" evidence="5">
    <location>
        <begin position="1197"/>
        <end position="1231"/>
    </location>
</feature>
<feature type="compositionally biased region" description="Polar residues" evidence="5">
    <location>
        <begin position="1182"/>
        <end position="1196"/>
    </location>
</feature>
<dbReference type="InterPro" id="IPR000719">
    <property type="entry name" value="Prot_kinase_dom"/>
</dbReference>
<dbReference type="InterPro" id="IPR035999">
    <property type="entry name" value="Sec7_dom_sf"/>
</dbReference>
<evidence type="ECO:0000256" key="5">
    <source>
        <dbReference type="SAM" id="MobiDB-lite"/>
    </source>
</evidence>
<dbReference type="InterPro" id="IPR017441">
    <property type="entry name" value="Protein_kinase_ATP_BS"/>
</dbReference>
<dbReference type="InterPro" id="IPR036770">
    <property type="entry name" value="Ankyrin_rpt-contain_sf"/>
</dbReference>
<keyword evidence="1 4" id="KW-0547">Nucleotide-binding</keyword>
<dbReference type="SMART" id="SM00248">
    <property type="entry name" value="ANK"/>
    <property type="match status" value="2"/>
</dbReference>
<feature type="region of interest" description="Disordered" evidence="5">
    <location>
        <begin position="462"/>
        <end position="553"/>
    </location>
</feature>
<dbReference type="Proteomes" id="UP001189429">
    <property type="component" value="Unassembled WGS sequence"/>
</dbReference>
<feature type="binding site" evidence="4">
    <location>
        <position position="1396"/>
    </location>
    <ligand>
        <name>ATP</name>
        <dbReference type="ChEBI" id="CHEBI:30616"/>
    </ligand>
</feature>
<keyword evidence="3" id="KW-0040">ANK repeat</keyword>
<proteinExistence type="predicted"/>
<keyword evidence="2 4" id="KW-0067">ATP-binding</keyword>
<dbReference type="SUPFAM" id="SSF56112">
    <property type="entry name" value="Protein kinase-like (PK-like)"/>
    <property type="match status" value="1"/>
</dbReference>
<feature type="transmembrane region" description="Helical" evidence="6">
    <location>
        <begin position="852"/>
        <end position="870"/>
    </location>
</feature>
<feature type="repeat" description="ANK" evidence="3">
    <location>
        <begin position="144"/>
        <end position="176"/>
    </location>
</feature>
<dbReference type="Gene3D" id="3.30.200.20">
    <property type="entry name" value="Phosphorylase Kinase, domain 1"/>
    <property type="match status" value="1"/>
</dbReference>
<feature type="repeat" description="ANK" evidence="3">
    <location>
        <begin position="111"/>
        <end position="143"/>
    </location>
</feature>
<organism evidence="9 10">
    <name type="scientific">Prorocentrum cordatum</name>
    <dbReference type="NCBI Taxonomy" id="2364126"/>
    <lineage>
        <taxon>Eukaryota</taxon>
        <taxon>Sar</taxon>
        <taxon>Alveolata</taxon>
        <taxon>Dinophyceae</taxon>
        <taxon>Prorocentrales</taxon>
        <taxon>Prorocentraceae</taxon>
        <taxon>Prorocentrum</taxon>
    </lineage>
</organism>
<dbReference type="SUPFAM" id="SSF48425">
    <property type="entry name" value="Sec7 domain"/>
    <property type="match status" value="1"/>
</dbReference>
<keyword evidence="6" id="KW-0812">Transmembrane</keyword>
<feature type="region of interest" description="Disordered" evidence="5">
    <location>
        <begin position="1177"/>
        <end position="1231"/>
    </location>
</feature>
<name>A0ABN9VXJ7_9DINO</name>
<comment type="caution">
    <text evidence="9">The sequence shown here is derived from an EMBL/GenBank/DDBJ whole genome shotgun (WGS) entry which is preliminary data.</text>
</comment>
<feature type="region of interest" description="Disordered" evidence="5">
    <location>
        <begin position="197"/>
        <end position="219"/>
    </location>
</feature>
<dbReference type="Gene3D" id="1.10.510.10">
    <property type="entry name" value="Transferase(Phosphotransferase) domain 1"/>
    <property type="match status" value="1"/>
</dbReference>
<dbReference type="PANTHER" id="PTHR44167:SF18">
    <property type="entry name" value="PROTEIN KINASE DOMAIN-CONTAINING PROTEIN"/>
    <property type="match status" value="1"/>
</dbReference>
<evidence type="ECO:0000313" key="9">
    <source>
        <dbReference type="EMBL" id="CAK0877346.1"/>
    </source>
</evidence>
<dbReference type="InterPro" id="IPR008271">
    <property type="entry name" value="Ser/Thr_kinase_AS"/>
</dbReference>
<dbReference type="InterPro" id="IPR011009">
    <property type="entry name" value="Kinase-like_dom_sf"/>
</dbReference>
<dbReference type="PROSITE" id="PS50297">
    <property type="entry name" value="ANK_REP_REGION"/>
    <property type="match status" value="1"/>
</dbReference>
<protein>
    <recommendedName>
        <fullName evidence="11">Non-specific serine/threonine protein kinase</fullName>
    </recommendedName>
</protein>
<dbReference type="InterPro" id="IPR000904">
    <property type="entry name" value="Sec7_dom"/>
</dbReference>
<dbReference type="SUPFAM" id="SSF48403">
    <property type="entry name" value="Ankyrin repeat"/>
    <property type="match status" value="1"/>
</dbReference>
<evidence type="ECO:0000256" key="4">
    <source>
        <dbReference type="PROSITE-ProRule" id="PRU10141"/>
    </source>
</evidence>
<dbReference type="PROSITE" id="PS50190">
    <property type="entry name" value="SEC7"/>
    <property type="match status" value="1"/>
</dbReference>
<dbReference type="EMBL" id="CAUYUJ010017727">
    <property type="protein sequence ID" value="CAK0877346.1"/>
    <property type="molecule type" value="Genomic_DNA"/>
</dbReference>
<dbReference type="PANTHER" id="PTHR44167">
    <property type="entry name" value="OVARIAN-SPECIFIC SERINE/THREONINE-PROTEIN KINASE LOK-RELATED"/>
    <property type="match status" value="1"/>
</dbReference>
<accession>A0ABN9VXJ7</accession>
<dbReference type="Gene3D" id="1.25.40.20">
    <property type="entry name" value="Ankyrin repeat-containing domain"/>
    <property type="match status" value="1"/>
</dbReference>
<keyword evidence="6" id="KW-0472">Membrane</keyword>
<evidence type="ECO:0000256" key="3">
    <source>
        <dbReference type="PROSITE-ProRule" id="PRU00023"/>
    </source>
</evidence>
<keyword evidence="10" id="KW-1185">Reference proteome</keyword>
<feature type="compositionally biased region" description="Low complexity" evidence="5">
    <location>
        <begin position="1096"/>
        <end position="1114"/>
    </location>
</feature>
<keyword evidence="6" id="KW-1133">Transmembrane helix</keyword>
<feature type="region of interest" description="Disordered" evidence="5">
    <location>
        <begin position="1082"/>
        <end position="1141"/>
    </location>
</feature>
<dbReference type="PROSITE" id="PS50011">
    <property type="entry name" value="PROTEIN_KINASE_DOM"/>
    <property type="match status" value="1"/>
</dbReference>